<protein>
    <submittedName>
        <fullName evidence="2">GNAT family N-acetyltransferase</fullName>
    </submittedName>
</protein>
<accession>A0ABW1F2U1</accession>
<dbReference type="CDD" id="cd04301">
    <property type="entry name" value="NAT_SF"/>
    <property type="match status" value="1"/>
</dbReference>
<keyword evidence="3" id="KW-1185">Reference proteome</keyword>
<feature type="domain" description="N-acetyltransferase" evidence="1">
    <location>
        <begin position="58"/>
        <end position="224"/>
    </location>
</feature>
<name>A0ABW1F2U1_9ACTN</name>
<dbReference type="PROSITE" id="PS51186">
    <property type="entry name" value="GNAT"/>
    <property type="match status" value="1"/>
</dbReference>
<gene>
    <name evidence="2" type="ORF">ACFP0N_25210</name>
</gene>
<proteinExistence type="predicted"/>
<evidence type="ECO:0000259" key="1">
    <source>
        <dbReference type="PROSITE" id="PS51186"/>
    </source>
</evidence>
<dbReference type="InterPro" id="IPR016181">
    <property type="entry name" value="Acyl_CoA_acyltransferase"/>
</dbReference>
<dbReference type="SUPFAM" id="SSF55729">
    <property type="entry name" value="Acyl-CoA N-acyltransferases (Nat)"/>
    <property type="match status" value="1"/>
</dbReference>
<comment type="caution">
    <text evidence="2">The sequence shown here is derived from an EMBL/GenBank/DDBJ whole genome shotgun (WGS) entry which is preliminary data.</text>
</comment>
<dbReference type="Pfam" id="PF00583">
    <property type="entry name" value="Acetyltransf_1"/>
    <property type="match status" value="1"/>
</dbReference>
<dbReference type="InterPro" id="IPR000182">
    <property type="entry name" value="GNAT_dom"/>
</dbReference>
<evidence type="ECO:0000313" key="2">
    <source>
        <dbReference type="EMBL" id="MFC5888267.1"/>
    </source>
</evidence>
<sequence length="224" mass="23816">MLEITSENVVRSWVDGWISSRAAAPAVVEPWGYTVDVGLSGHVTRHVFDAVGDAVREEDVRKVAGAVRAEGTWLKIFADPAVTSPWLGPEWWIDDEPGYLMTAPLAPAPAHRLTAPDGYRLRTWSRGGVVRTLVTAADGALAARGQIAPTGATAVVDQIETAPEHRRRGLGSLVIRTLATAAYEQGAQTGVLAGTPDGHALYTALGWRVIAPLTSATYRGEQSG</sequence>
<dbReference type="EMBL" id="JBHSOD010000037">
    <property type="protein sequence ID" value="MFC5888267.1"/>
    <property type="molecule type" value="Genomic_DNA"/>
</dbReference>
<dbReference type="Gene3D" id="3.40.630.30">
    <property type="match status" value="1"/>
</dbReference>
<dbReference type="Proteomes" id="UP001596067">
    <property type="component" value="Unassembled WGS sequence"/>
</dbReference>
<organism evidence="2 3">
    <name type="scientific">Kitasatospora aburaviensis</name>
    <dbReference type="NCBI Taxonomy" id="67265"/>
    <lineage>
        <taxon>Bacteria</taxon>
        <taxon>Bacillati</taxon>
        <taxon>Actinomycetota</taxon>
        <taxon>Actinomycetes</taxon>
        <taxon>Kitasatosporales</taxon>
        <taxon>Streptomycetaceae</taxon>
        <taxon>Kitasatospora</taxon>
    </lineage>
</organism>
<dbReference type="RefSeq" id="WP_313763457.1">
    <property type="nucleotide sequence ID" value="NZ_BAAAVH010000112.1"/>
</dbReference>
<evidence type="ECO:0000313" key="3">
    <source>
        <dbReference type="Proteomes" id="UP001596067"/>
    </source>
</evidence>
<reference evidence="3" key="1">
    <citation type="journal article" date="2019" name="Int. J. Syst. Evol. Microbiol.">
        <title>The Global Catalogue of Microorganisms (GCM) 10K type strain sequencing project: providing services to taxonomists for standard genome sequencing and annotation.</title>
        <authorList>
            <consortium name="The Broad Institute Genomics Platform"/>
            <consortium name="The Broad Institute Genome Sequencing Center for Infectious Disease"/>
            <person name="Wu L."/>
            <person name="Ma J."/>
        </authorList>
    </citation>
    <scope>NUCLEOTIDE SEQUENCE [LARGE SCALE GENOMIC DNA]</scope>
    <source>
        <strain evidence="3">CGMCC 4.1469</strain>
    </source>
</reference>